<dbReference type="Gene3D" id="2.60.120.290">
    <property type="entry name" value="Spermadhesin, CUB domain"/>
    <property type="match status" value="3"/>
</dbReference>
<keyword evidence="14" id="KW-0245">EGF-like domain</keyword>
<dbReference type="EnsemblMetazoa" id="XM_030996868">
    <property type="protein sequence ID" value="XP_030852728"/>
    <property type="gene ID" value="LOC105444528"/>
</dbReference>
<feature type="disulfide bond" evidence="14">
    <location>
        <begin position="858"/>
        <end position="867"/>
    </location>
</feature>
<evidence type="ECO:0000256" key="3">
    <source>
        <dbReference type="ARBA" id="ARBA00009939"/>
    </source>
</evidence>
<dbReference type="PROSITE" id="PS50240">
    <property type="entry name" value="TRYPSIN_DOM"/>
    <property type="match status" value="1"/>
</dbReference>
<evidence type="ECO:0000256" key="7">
    <source>
        <dbReference type="ARBA" id="ARBA00022737"/>
    </source>
</evidence>
<feature type="domain" description="CUB" evidence="17">
    <location>
        <begin position="567"/>
        <end position="709"/>
    </location>
</feature>
<keyword evidence="4" id="KW-0964">Secreted</keyword>
<dbReference type="PROSITE" id="PS01186">
    <property type="entry name" value="EGF_2"/>
    <property type="match status" value="1"/>
</dbReference>
<protein>
    <submittedName>
        <fullName evidence="21">Uncharacterized protein</fullName>
    </submittedName>
</protein>
<dbReference type="SMART" id="SM00192">
    <property type="entry name" value="LDLa"/>
    <property type="match status" value="1"/>
</dbReference>
<dbReference type="FunFam" id="2.40.10.10:FF:000003">
    <property type="entry name" value="Transmembrane serine protease 3"/>
    <property type="match status" value="1"/>
</dbReference>
<evidence type="ECO:0000256" key="16">
    <source>
        <dbReference type="SAM" id="Phobius"/>
    </source>
</evidence>
<dbReference type="RefSeq" id="XP_030852728.1">
    <property type="nucleotide sequence ID" value="XM_030996868.1"/>
</dbReference>
<evidence type="ECO:0000259" key="17">
    <source>
        <dbReference type="PROSITE" id="PS01180"/>
    </source>
</evidence>
<dbReference type="PROSITE" id="PS50026">
    <property type="entry name" value="EGF_3"/>
    <property type="match status" value="1"/>
</dbReference>
<dbReference type="GO" id="GO:0004252">
    <property type="term" value="F:serine-type endopeptidase activity"/>
    <property type="evidence" value="ECO:0007669"/>
    <property type="project" value="InterPro"/>
</dbReference>
<dbReference type="SUPFAM" id="SSF50494">
    <property type="entry name" value="Trypsin-like serine proteases"/>
    <property type="match status" value="1"/>
</dbReference>
<dbReference type="PROSITE" id="PS01180">
    <property type="entry name" value="CUB"/>
    <property type="match status" value="2"/>
</dbReference>
<dbReference type="GeneID" id="105444528"/>
<keyword evidence="10 16" id="KW-1133">Transmembrane helix</keyword>
<evidence type="ECO:0000256" key="6">
    <source>
        <dbReference type="ARBA" id="ARBA00022692"/>
    </source>
</evidence>
<dbReference type="AlphaFoldDB" id="A0A7M7PKA9"/>
<dbReference type="PROSITE" id="PS50038">
    <property type="entry name" value="FZ"/>
    <property type="match status" value="1"/>
</dbReference>
<comment type="caution">
    <text evidence="14">Lacks conserved residue(s) required for the propagation of feature annotation.</text>
</comment>
<dbReference type="SMART" id="SM00020">
    <property type="entry name" value="Tryp_SPc"/>
    <property type="match status" value="1"/>
</dbReference>
<feature type="transmembrane region" description="Helical" evidence="16">
    <location>
        <begin position="40"/>
        <end position="58"/>
    </location>
</feature>
<dbReference type="InterPro" id="IPR036790">
    <property type="entry name" value="Frizzled_dom_sf"/>
</dbReference>
<dbReference type="SUPFAM" id="SSF57424">
    <property type="entry name" value="LDL receptor-like module"/>
    <property type="match status" value="1"/>
</dbReference>
<dbReference type="OrthoDB" id="6357057at2759"/>
<evidence type="ECO:0000259" key="18">
    <source>
        <dbReference type="PROSITE" id="PS50026"/>
    </source>
</evidence>
<evidence type="ECO:0000256" key="12">
    <source>
        <dbReference type="ARBA" id="ARBA00023157"/>
    </source>
</evidence>
<reference evidence="21" key="2">
    <citation type="submission" date="2021-01" db="UniProtKB">
        <authorList>
            <consortium name="EnsemblMetazoa"/>
        </authorList>
    </citation>
    <scope>IDENTIFICATION</scope>
</reference>
<dbReference type="Proteomes" id="UP000007110">
    <property type="component" value="Unassembled WGS sequence"/>
</dbReference>
<keyword evidence="12 14" id="KW-1015">Disulfide bond</keyword>
<feature type="disulfide bond" evidence="15">
    <location>
        <begin position="204"/>
        <end position="219"/>
    </location>
</feature>
<dbReference type="CDD" id="cd00190">
    <property type="entry name" value="Tryp_SPc"/>
    <property type="match status" value="1"/>
</dbReference>
<evidence type="ECO:0000256" key="15">
    <source>
        <dbReference type="PROSITE-ProRule" id="PRU00124"/>
    </source>
</evidence>
<dbReference type="PANTHER" id="PTHR24252">
    <property type="entry name" value="ACROSIN-RELATED"/>
    <property type="match status" value="1"/>
</dbReference>
<evidence type="ECO:0000313" key="21">
    <source>
        <dbReference type="EnsemblMetazoa" id="XP_030852728"/>
    </source>
</evidence>
<dbReference type="GO" id="GO:0005886">
    <property type="term" value="C:plasma membrane"/>
    <property type="evidence" value="ECO:0007669"/>
    <property type="project" value="UniProtKB-SubCell"/>
</dbReference>
<keyword evidence="6 16" id="KW-0812">Transmembrane</keyword>
<comment type="subcellular location">
    <subcellularLocation>
        <location evidence="1">Cell membrane</location>
        <topology evidence="1">Single-pass membrane protein</topology>
    </subcellularLocation>
    <subcellularLocation>
        <location evidence="2">Secreted</location>
    </subcellularLocation>
</comment>
<dbReference type="PROSITE" id="PS00134">
    <property type="entry name" value="TRYPSIN_HIS"/>
    <property type="match status" value="1"/>
</dbReference>
<dbReference type="SMART" id="SM00063">
    <property type="entry name" value="FRI"/>
    <property type="match status" value="1"/>
</dbReference>
<keyword evidence="5" id="KW-0645">Protease</keyword>
<dbReference type="InterPro" id="IPR009003">
    <property type="entry name" value="Peptidase_S1_PA"/>
</dbReference>
<dbReference type="Gene3D" id="2.40.10.10">
    <property type="entry name" value="Trypsin-like serine proteases"/>
    <property type="match status" value="1"/>
</dbReference>
<feature type="domain" description="Peptidase S1" evidence="20">
    <location>
        <begin position="358"/>
        <end position="591"/>
    </location>
</feature>
<feature type="domain" description="FZ" evidence="19">
    <location>
        <begin position="217"/>
        <end position="335"/>
    </location>
</feature>
<dbReference type="Pfam" id="PF00431">
    <property type="entry name" value="CUB"/>
    <property type="match status" value="3"/>
</dbReference>
<dbReference type="InParanoid" id="A0A7M7PKA9"/>
<evidence type="ECO:0000313" key="22">
    <source>
        <dbReference type="Proteomes" id="UP000007110"/>
    </source>
</evidence>
<dbReference type="SMART" id="SM00042">
    <property type="entry name" value="CUB"/>
    <property type="match status" value="3"/>
</dbReference>
<reference evidence="22" key="1">
    <citation type="submission" date="2015-02" db="EMBL/GenBank/DDBJ databases">
        <title>Genome sequencing for Strongylocentrotus purpuratus.</title>
        <authorList>
            <person name="Murali S."/>
            <person name="Liu Y."/>
            <person name="Vee V."/>
            <person name="English A."/>
            <person name="Wang M."/>
            <person name="Skinner E."/>
            <person name="Han Y."/>
            <person name="Muzny D.M."/>
            <person name="Worley K.C."/>
            <person name="Gibbs R.A."/>
        </authorList>
    </citation>
    <scope>NUCLEOTIDE SEQUENCE</scope>
</reference>
<proteinExistence type="inferred from homology"/>
<dbReference type="SUPFAM" id="SSF57196">
    <property type="entry name" value="EGF/Laminin"/>
    <property type="match status" value="1"/>
</dbReference>
<dbReference type="InterPro" id="IPR043504">
    <property type="entry name" value="Peptidase_S1_PA_chymotrypsin"/>
</dbReference>
<dbReference type="OMA" id="CRGASHE"/>
<keyword evidence="9" id="KW-0720">Serine protease</keyword>
<name>A0A7M7PKA9_STRPU</name>
<dbReference type="SUPFAM" id="SSF63501">
    <property type="entry name" value="Frizzled cysteine-rich domain"/>
    <property type="match status" value="1"/>
</dbReference>
<feature type="disulfide bond" evidence="15">
    <location>
        <begin position="185"/>
        <end position="197"/>
    </location>
</feature>
<keyword evidence="8" id="KW-0378">Hydrolase</keyword>
<dbReference type="KEGG" id="spu:105444528"/>
<comment type="similarity">
    <text evidence="3">Belongs to the LDLR family.</text>
</comment>
<dbReference type="InterPro" id="IPR001314">
    <property type="entry name" value="Peptidase_S1A"/>
</dbReference>
<evidence type="ECO:0000259" key="20">
    <source>
        <dbReference type="PROSITE" id="PS50240"/>
    </source>
</evidence>
<dbReference type="InterPro" id="IPR001254">
    <property type="entry name" value="Trypsin_dom"/>
</dbReference>
<sequence length="870" mass="96499">MLDVHLGCWCTHRDPCIRRLLLDCTDPFLVMGGEVSRREMGIIFIVFGLLAVSVLPYTSAEKAYTSVTVIELEWNETTVISSPGYPSYYKSNLDLTWVLTAPVGHILQIHILDLALETDYDYLYIGYGPGPNKPGSWELRKLTGYNYSSEPATPSHSMWVRFTTDVSRGDIGFSLRVTAILNPECSSGQMQCSSGLCISESARCDGYNDCLDFSDEEYCPYCEQVQFDICRQSLAYNLTFFPNRNAETADAAAGNFTDMGTTISSCHDHLFPFMCSVYYPECTHNGPTHRVCYSDCLAVTDACKASFEQLLDRPWPVNCSLFTDEQEEDGSCFGPAGDIFDTNICGTRPAYAPDQNRVLGGTNARQGEFPWIGSLRIEGLDFGGHWCGSTLINSQWVLTAAHCVEYYVDRVVFGNAHLTDDSDNEVAVEVADIFVHPEYDNNWFFNDIALIRLAEPVTFSDYVRPACLSESSDELKDYRRCLVAGWETLKLYSRPLAESLKKAVVTLLDQDRCNSELFYNGSLAEEEICARYAPGGIDACQGDKGGPLTCEGDDGRWHLVGSTSFGCAGSLSDSIYTRISQFQSFITAVVSGAITPGITEITLERAVPVNITSPNYPSDYNIGDNIVWQVSAPVNHSVRLDIVDFATEFDFDTLFVGDGLTPLTYTELARLTGYGLRSIVTSHGRHMWLKFFSNYKRTDVGFMATLNAVDPRGDNSLILVNESTVQQLRSPDFPLVASDSVHEIWRIMAPQDHSVRARFDFFNLTNGSSLTVGYGSSPIKFTILVELTGSELPEDITSPTQKMWFRFVSNTGDSSRAVGPLKGSGFLVNLTAERTEESNPCQNGGTFSDIHGSLQCFCPEGFKWDYCQKG</sequence>
<dbReference type="FunFam" id="2.60.120.290:FF:000056">
    <property type="entry name" value="C-type LECtin"/>
    <property type="match status" value="1"/>
</dbReference>
<dbReference type="InterPro" id="IPR036055">
    <property type="entry name" value="LDL_receptor-like_sf"/>
</dbReference>
<dbReference type="Pfam" id="PF01392">
    <property type="entry name" value="Fz"/>
    <property type="match status" value="1"/>
</dbReference>
<dbReference type="CDD" id="cd07066">
    <property type="entry name" value="CRD_FZ"/>
    <property type="match status" value="1"/>
</dbReference>
<dbReference type="FunFam" id="4.10.400.10:FF:000024">
    <property type="entry name" value="Low-density lipoprotein RecePtor related"/>
    <property type="match status" value="1"/>
</dbReference>
<evidence type="ECO:0000256" key="2">
    <source>
        <dbReference type="ARBA" id="ARBA00004613"/>
    </source>
</evidence>
<dbReference type="InterPro" id="IPR000742">
    <property type="entry name" value="EGF"/>
</dbReference>
<evidence type="ECO:0000259" key="19">
    <source>
        <dbReference type="PROSITE" id="PS50038"/>
    </source>
</evidence>
<dbReference type="InterPro" id="IPR020067">
    <property type="entry name" value="Frizzled_dom"/>
</dbReference>
<dbReference type="PRINTS" id="PR00722">
    <property type="entry name" value="CHYMOTRYPSIN"/>
</dbReference>
<evidence type="ECO:0000256" key="13">
    <source>
        <dbReference type="ARBA" id="ARBA00023180"/>
    </source>
</evidence>
<keyword evidence="11 16" id="KW-0472">Membrane</keyword>
<dbReference type="SUPFAM" id="SSF49854">
    <property type="entry name" value="Spermadhesin, CUB domain"/>
    <property type="match status" value="3"/>
</dbReference>
<evidence type="ECO:0000256" key="8">
    <source>
        <dbReference type="ARBA" id="ARBA00022801"/>
    </source>
</evidence>
<evidence type="ECO:0000256" key="5">
    <source>
        <dbReference type="ARBA" id="ARBA00022670"/>
    </source>
</evidence>
<dbReference type="InterPro" id="IPR002172">
    <property type="entry name" value="LDrepeatLR_classA_rpt"/>
</dbReference>
<dbReference type="InterPro" id="IPR000859">
    <property type="entry name" value="CUB_dom"/>
</dbReference>
<evidence type="ECO:0000256" key="11">
    <source>
        <dbReference type="ARBA" id="ARBA00023136"/>
    </source>
</evidence>
<evidence type="ECO:0000256" key="9">
    <source>
        <dbReference type="ARBA" id="ARBA00022825"/>
    </source>
</evidence>
<dbReference type="Pfam" id="PF00057">
    <property type="entry name" value="Ldl_recept_a"/>
    <property type="match status" value="1"/>
</dbReference>
<evidence type="ECO:0000256" key="14">
    <source>
        <dbReference type="PROSITE-ProRule" id="PRU00076"/>
    </source>
</evidence>
<organism evidence="21 22">
    <name type="scientific">Strongylocentrotus purpuratus</name>
    <name type="common">Purple sea urchin</name>
    <dbReference type="NCBI Taxonomy" id="7668"/>
    <lineage>
        <taxon>Eukaryota</taxon>
        <taxon>Metazoa</taxon>
        <taxon>Echinodermata</taxon>
        <taxon>Eleutherozoa</taxon>
        <taxon>Echinozoa</taxon>
        <taxon>Echinoidea</taxon>
        <taxon>Euechinoidea</taxon>
        <taxon>Echinacea</taxon>
        <taxon>Camarodonta</taxon>
        <taxon>Echinidea</taxon>
        <taxon>Strongylocentrotidae</taxon>
        <taxon>Strongylocentrotus</taxon>
    </lineage>
</organism>
<feature type="domain" description="CUB" evidence="17">
    <location>
        <begin position="65"/>
        <end position="180"/>
    </location>
</feature>
<dbReference type="GO" id="GO:0006508">
    <property type="term" value="P:proteolysis"/>
    <property type="evidence" value="ECO:0007669"/>
    <property type="project" value="UniProtKB-KW"/>
</dbReference>
<dbReference type="InterPro" id="IPR035914">
    <property type="entry name" value="Sperma_CUB_dom_sf"/>
</dbReference>
<dbReference type="CDD" id="cd00054">
    <property type="entry name" value="EGF_CA"/>
    <property type="match status" value="1"/>
</dbReference>
<evidence type="ECO:0000256" key="4">
    <source>
        <dbReference type="ARBA" id="ARBA00022525"/>
    </source>
</evidence>
<dbReference type="Gene3D" id="1.10.2000.10">
    <property type="entry name" value="Frizzled cysteine-rich domain"/>
    <property type="match status" value="1"/>
</dbReference>
<dbReference type="Gene3D" id="2.10.25.10">
    <property type="entry name" value="Laminin"/>
    <property type="match status" value="1"/>
</dbReference>
<dbReference type="CDD" id="cd00041">
    <property type="entry name" value="CUB"/>
    <property type="match status" value="3"/>
</dbReference>
<dbReference type="InterPro" id="IPR018114">
    <property type="entry name" value="TRYPSIN_HIS"/>
</dbReference>
<feature type="disulfide bond" evidence="15">
    <location>
        <begin position="192"/>
        <end position="210"/>
    </location>
</feature>
<dbReference type="PROSITE" id="PS50068">
    <property type="entry name" value="LDLRA_2"/>
    <property type="match status" value="1"/>
</dbReference>
<evidence type="ECO:0000256" key="10">
    <source>
        <dbReference type="ARBA" id="ARBA00022989"/>
    </source>
</evidence>
<dbReference type="CDD" id="cd00112">
    <property type="entry name" value="LDLa"/>
    <property type="match status" value="1"/>
</dbReference>
<dbReference type="Pfam" id="PF00089">
    <property type="entry name" value="Trypsin"/>
    <property type="match status" value="1"/>
</dbReference>
<dbReference type="GO" id="GO:0005576">
    <property type="term" value="C:extracellular region"/>
    <property type="evidence" value="ECO:0007669"/>
    <property type="project" value="UniProtKB-SubCell"/>
</dbReference>
<accession>A0A7M7PKA9</accession>
<evidence type="ECO:0000256" key="1">
    <source>
        <dbReference type="ARBA" id="ARBA00004162"/>
    </source>
</evidence>
<keyword evidence="7" id="KW-0677">Repeat</keyword>
<feature type="domain" description="EGF-like" evidence="18">
    <location>
        <begin position="831"/>
        <end position="868"/>
    </location>
</feature>
<dbReference type="PANTHER" id="PTHR24252:SF7">
    <property type="entry name" value="HYALIN"/>
    <property type="match status" value="1"/>
</dbReference>
<dbReference type="Gene3D" id="4.10.400.10">
    <property type="entry name" value="Low-density Lipoprotein Receptor"/>
    <property type="match status" value="1"/>
</dbReference>
<keyword evidence="13" id="KW-0325">Glycoprotein</keyword>
<keyword evidence="22" id="KW-1185">Reference proteome</keyword>